<feature type="transmembrane region" description="Helical" evidence="7">
    <location>
        <begin position="373"/>
        <end position="391"/>
    </location>
</feature>
<dbReference type="GO" id="GO:0042910">
    <property type="term" value="F:xenobiotic transmembrane transporter activity"/>
    <property type="evidence" value="ECO:0007669"/>
    <property type="project" value="InterPro"/>
</dbReference>
<dbReference type="Proteomes" id="UP001150925">
    <property type="component" value="Unassembled WGS sequence"/>
</dbReference>
<keyword evidence="9" id="KW-1185">Reference proteome</keyword>
<dbReference type="GO" id="GO:0016020">
    <property type="term" value="C:membrane"/>
    <property type="evidence" value="ECO:0007669"/>
    <property type="project" value="UniProtKB-SubCell"/>
</dbReference>
<feature type="region of interest" description="Disordered" evidence="6">
    <location>
        <begin position="1"/>
        <end position="33"/>
    </location>
</feature>
<dbReference type="EMBL" id="JANBPY010001932">
    <property type="protein sequence ID" value="KAJ1957524.1"/>
    <property type="molecule type" value="Genomic_DNA"/>
</dbReference>
<feature type="transmembrane region" description="Helical" evidence="7">
    <location>
        <begin position="411"/>
        <end position="430"/>
    </location>
</feature>
<evidence type="ECO:0000256" key="1">
    <source>
        <dbReference type="ARBA" id="ARBA00004141"/>
    </source>
</evidence>
<dbReference type="GO" id="GO:0015297">
    <property type="term" value="F:antiporter activity"/>
    <property type="evidence" value="ECO:0007669"/>
    <property type="project" value="InterPro"/>
</dbReference>
<dbReference type="OrthoDB" id="2126698at2759"/>
<evidence type="ECO:0000256" key="3">
    <source>
        <dbReference type="ARBA" id="ARBA00022692"/>
    </source>
</evidence>
<feature type="compositionally biased region" description="Polar residues" evidence="6">
    <location>
        <begin position="1"/>
        <end position="20"/>
    </location>
</feature>
<feature type="transmembrane region" description="Helical" evidence="7">
    <location>
        <begin position="491"/>
        <end position="513"/>
    </location>
</feature>
<keyword evidence="3 7" id="KW-0812">Transmembrane</keyword>
<feature type="transmembrane region" description="Helical" evidence="7">
    <location>
        <begin position="327"/>
        <end position="352"/>
    </location>
</feature>
<keyword evidence="5 7" id="KW-0472">Membrane</keyword>
<proteinExistence type="inferred from homology"/>
<feature type="region of interest" description="Disordered" evidence="6">
    <location>
        <begin position="66"/>
        <end position="86"/>
    </location>
</feature>
<name>A0A9W8AR47_9FUNG</name>
<gene>
    <name evidence="8" type="primary">ERC1_3</name>
    <name evidence="8" type="ORF">IWQ62_005068</name>
</gene>
<dbReference type="CDD" id="cd13132">
    <property type="entry name" value="MATE_eukaryotic"/>
    <property type="match status" value="1"/>
</dbReference>
<feature type="transmembrane region" description="Helical" evidence="7">
    <location>
        <begin position="552"/>
        <end position="573"/>
    </location>
</feature>
<feature type="transmembrane region" description="Helical" evidence="7">
    <location>
        <begin position="525"/>
        <end position="546"/>
    </location>
</feature>
<dbReference type="PANTHER" id="PTHR11206">
    <property type="entry name" value="MULTIDRUG RESISTANCE PROTEIN"/>
    <property type="match status" value="1"/>
</dbReference>
<comment type="caution">
    <text evidence="8">The sequence shown here is derived from an EMBL/GenBank/DDBJ whole genome shotgun (WGS) entry which is preliminary data.</text>
</comment>
<organism evidence="8 9">
    <name type="scientific">Dispira parvispora</name>
    <dbReference type="NCBI Taxonomy" id="1520584"/>
    <lineage>
        <taxon>Eukaryota</taxon>
        <taxon>Fungi</taxon>
        <taxon>Fungi incertae sedis</taxon>
        <taxon>Zoopagomycota</taxon>
        <taxon>Kickxellomycotina</taxon>
        <taxon>Dimargaritomycetes</taxon>
        <taxon>Dimargaritales</taxon>
        <taxon>Dimargaritaceae</taxon>
        <taxon>Dispira</taxon>
    </lineage>
</organism>
<feature type="transmembrane region" description="Helical" evidence="7">
    <location>
        <begin position="451"/>
        <end position="471"/>
    </location>
</feature>
<feature type="transmembrane region" description="Helical" evidence="7">
    <location>
        <begin position="233"/>
        <end position="250"/>
    </location>
</feature>
<dbReference type="InterPro" id="IPR045069">
    <property type="entry name" value="MATE_euk"/>
</dbReference>
<protein>
    <submittedName>
        <fullName evidence="8">Ethionine resistance protein</fullName>
    </submittedName>
</protein>
<dbReference type="AlphaFoldDB" id="A0A9W8AR47"/>
<evidence type="ECO:0000256" key="4">
    <source>
        <dbReference type="ARBA" id="ARBA00022989"/>
    </source>
</evidence>
<comment type="similarity">
    <text evidence="2">Belongs to the multi antimicrobial extrusion (MATE) (TC 2.A.66.1) family.</text>
</comment>
<evidence type="ECO:0000256" key="6">
    <source>
        <dbReference type="SAM" id="MobiDB-lite"/>
    </source>
</evidence>
<evidence type="ECO:0000313" key="8">
    <source>
        <dbReference type="EMBL" id="KAJ1957524.1"/>
    </source>
</evidence>
<evidence type="ECO:0000313" key="9">
    <source>
        <dbReference type="Proteomes" id="UP001150925"/>
    </source>
</evidence>
<keyword evidence="4 7" id="KW-1133">Transmembrane helix</keyword>
<reference evidence="8" key="1">
    <citation type="submission" date="2022-07" db="EMBL/GenBank/DDBJ databases">
        <title>Phylogenomic reconstructions and comparative analyses of Kickxellomycotina fungi.</title>
        <authorList>
            <person name="Reynolds N.K."/>
            <person name="Stajich J.E."/>
            <person name="Barry K."/>
            <person name="Grigoriev I.V."/>
            <person name="Crous P."/>
            <person name="Smith M.E."/>
        </authorList>
    </citation>
    <scope>NUCLEOTIDE SEQUENCE</scope>
    <source>
        <strain evidence="8">RSA 1196</strain>
    </source>
</reference>
<dbReference type="InterPro" id="IPR002528">
    <property type="entry name" value="MATE_fam"/>
</dbReference>
<feature type="transmembrane region" description="Helical" evidence="7">
    <location>
        <begin position="299"/>
        <end position="321"/>
    </location>
</feature>
<dbReference type="GO" id="GO:1990961">
    <property type="term" value="P:xenobiotic detoxification by transmembrane export across the plasma membrane"/>
    <property type="evidence" value="ECO:0007669"/>
    <property type="project" value="InterPro"/>
</dbReference>
<sequence length="612" mass="66981">MANSSNKRPSTRTTSSSAGPRTSHVPSPPIPGCIPVSPGAALQRSTLTRSRSTIFFRPKQCREIPPWNEVSRRPHRSRSQDFRETDRLIDPSSNVTLYSSVDRDRSLFGDAESIDSASVNRIDLPGGPIPLYPCEPYPSWAELHQEAKNLLTLSLPVTGAYVMQYSIAASSVFFIGHLGAVELAAAALGNMFASVTGYAIASGLNTALDTLCSQAYTGADDVRMVGVHLQRGLILMAVLMLPVSVVWWNAEAIFLALNQDPALAALCGQYLRYQLWGALPYFMFECIKRFLQGQGIMHATTYILLLLAPINVILNYLLVWYPPLSLGFIGAPIATSISFWIMLVLSILYIKFVDGKEAWGGWDRRCLQDWKMFMELAIPGMIMVCCEWWAFEIVALSSSYLGTLPLAAQSILLTTDSMLYQLSLGIGISVNTRVGHLLGAGLPRAARLSSFSGYCLAMFTGLLNSGFLILARHQWGYLFNKDPGVAEIVASVMPIMAICQTCDVIAAVGSGILRGQGRQRIGAILNLLSYYTVAIPMGIVLAYPLGLGAAGLWWGLCASLFIVAGGQILATWWSDWDEIVENCQENIFKLDWESVDGSVEVEDDTDTTYPHS</sequence>
<evidence type="ECO:0000256" key="7">
    <source>
        <dbReference type="SAM" id="Phobius"/>
    </source>
</evidence>
<comment type="subcellular location">
    <subcellularLocation>
        <location evidence="1">Membrane</location>
        <topology evidence="1">Multi-pass membrane protein</topology>
    </subcellularLocation>
</comment>
<evidence type="ECO:0000256" key="2">
    <source>
        <dbReference type="ARBA" id="ARBA00010199"/>
    </source>
</evidence>
<evidence type="ECO:0000256" key="5">
    <source>
        <dbReference type="ARBA" id="ARBA00023136"/>
    </source>
</evidence>
<dbReference type="Pfam" id="PF01554">
    <property type="entry name" value="MatE"/>
    <property type="match status" value="2"/>
</dbReference>
<accession>A0A9W8AR47</accession>
<dbReference type="NCBIfam" id="TIGR00797">
    <property type="entry name" value="matE"/>
    <property type="match status" value="1"/>
</dbReference>